<evidence type="ECO:0000313" key="2">
    <source>
        <dbReference type="EMBL" id="GBN95156.1"/>
    </source>
</evidence>
<keyword evidence="3" id="KW-1185">Reference proteome</keyword>
<name>A0A4Y2T6N4_ARAVE</name>
<sequence length="95" mass="10763">MSPCLIVMGHPQLDFFRDRKFEIAITPSCTYLIWIKLVLASRSHDSHRLLCGKGHLHSENIQKAPKLLERSSILTPSDVVSGIPNINFELLLLIQ</sequence>
<organism evidence="2 3">
    <name type="scientific">Araneus ventricosus</name>
    <name type="common">Orbweaver spider</name>
    <name type="synonym">Epeira ventricosa</name>
    <dbReference type="NCBI Taxonomy" id="182803"/>
    <lineage>
        <taxon>Eukaryota</taxon>
        <taxon>Metazoa</taxon>
        <taxon>Ecdysozoa</taxon>
        <taxon>Arthropoda</taxon>
        <taxon>Chelicerata</taxon>
        <taxon>Arachnida</taxon>
        <taxon>Araneae</taxon>
        <taxon>Araneomorphae</taxon>
        <taxon>Entelegynae</taxon>
        <taxon>Araneoidea</taxon>
        <taxon>Araneidae</taxon>
        <taxon>Araneus</taxon>
    </lineage>
</organism>
<comment type="caution">
    <text evidence="2">The sequence shown here is derived from an EMBL/GenBank/DDBJ whole genome shotgun (WGS) entry which is preliminary data.</text>
</comment>
<dbReference type="EMBL" id="BGPR01025890">
    <property type="protein sequence ID" value="GBN95156.1"/>
    <property type="molecule type" value="Genomic_DNA"/>
</dbReference>
<dbReference type="AlphaFoldDB" id="A0A4Y2T6N4"/>
<evidence type="ECO:0000313" key="1">
    <source>
        <dbReference type="EMBL" id="GBN95095.1"/>
    </source>
</evidence>
<gene>
    <name evidence="2" type="ORF">AVEN_270190_1</name>
    <name evidence="1" type="ORF">AVEN_90199_1</name>
</gene>
<protein>
    <submittedName>
        <fullName evidence="2">Uncharacterized protein</fullName>
    </submittedName>
</protein>
<dbReference type="Proteomes" id="UP000499080">
    <property type="component" value="Unassembled WGS sequence"/>
</dbReference>
<proteinExistence type="predicted"/>
<dbReference type="EMBL" id="BGPR01025853">
    <property type="protein sequence ID" value="GBN95095.1"/>
    <property type="molecule type" value="Genomic_DNA"/>
</dbReference>
<reference evidence="2 3" key="1">
    <citation type="journal article" date="2019" name="Sci. Rep.">
        <title>Orb-weaving spider Araneus ventricosus genome elucidates the spidroin gene catalogue.</title>
        <authorList>
            <person name="Kono N."/>
            <person name="Nakamura H."/>
            <person name="Ohtoshi R."/>
            <person name="Moran D.A.P."/>
            <person name="Shinohara A."/>
            <person name="Yoshida Y."/>
            <person name="Fujiwara M."/>
            <person name="Mori M."/>
            <person name="Tomita M."/>
            <person name="Arakawa K."/>
        </authorList>
    </citation>
    <scope>NUCLEOTIDE SEQUENCE [LARGE SCALE GENOMIC DNA]</scope>
</reference>
<accession>A0A4Y2T6N4</accession>
<evidence type="ECO:0000313" key="3">
    <source>
        <dbReference type="Proteomes" id="UP000499080"/>
    </source>
</evidence>